<dbReference type="GO" id="GO:0110001">
    <property type="term" value="C:toxin-antitoxin complex"/>
    <property type="evidence" value="ECO:0007669"/>
    <property type="project" value="InterPro"/>
</dbReference>
<evidence type="ECO:0000256" key="5">
    <source>
        <dbReference type="ARBA" id="ARBA00022801"/>
    </source>
</evidence>
<protein>
    <submittedName>
        <fullName evidence="6">Uncharacterized conserved protein, contains HEPN domain</fullName>
    </submittedName>
</protein>
<dbReference type="InterPro" id="IPR051813">
    <property type="entry name" value="HepT_RNase_toxin"/>
</dbReference>
<evidence type="ECO:0000313" key="6">
    <source>
        <dbReference type="EMBL" id="VFJ65155.1"/>
    </source>
</evidence>
<dbReference type="AlphaFoldDB" id="A0A450TDQ2"/>
<dbReference type="PANTHER" id="PTHR34139:SF1">
    <property type="entry name" value="RNASE MJ1380-RELATED"/>
    <property type="match status" value="1"/>
</dbReference>
<proteinExistence type="predicted"/>
<dbReference type="GO" id="GO:0016787">
    <property type="term" value="F:hydrolase activity"/>
    <property type="evidence" value="ECO:0007669"/>
    <property type="project" value="UniProtKB-KW"/>
</dbReference>
<evidence type="ECO:0000256" key="3">
    <source>
        <dbReference type="ARBA" id="ARBA00022722"/>
    </source>
</evidence>
<evidence type="ECO:0000256" key="1">
    <source>
        <dbReference type="ARBA" id="ARBA00022553"/>
    </source>
</evidence>
<sequence length="126" mass="14758">MQHDADICIHDAINACELILEFTAGYSLQQYQADLRTKAAVEREFEIIGEALNRVHKIDSHKLESITDWRQIIQFRNVIAHGYDIVEDLRHPLILAPNCVHLEKRKLIHKIGSLYSYRPLENNRER</sequence>
<evidence type="ECO:0000256" key="4">
    <source>
        <dbReference type="ARBA" id="ARBA00022741"/>
    </source>
</evidence>
<name>A0A450TDQ2_9GAMM</name>
<organism evidence="6">
    <name type="scientific">Candidatus Kentrum sp. FM</name>
    <dbReference type="NCBI Taxonomy" id="2126340"/>
    <lineage>
        <taxon>Bacteria</taxon>
        <taxon>Pseudomonadati</taxon>
        <taxon>Pseudomonadota</taxon>
        <taxon>Gammaproteobacteria</taxon>
        <taxon>Candidatus Kentrum</taxon>
    </lineage>
</organism>
<dbReference type="EMBL" id="CAADFA010000387">
    <property type="protein sequence ID" value="VFJ65155.1"/>
    <property type="molecule type" value="Genomic_DNA"/>
</dbReference>
<gene>
    <name evidence="6" type="ORF">BECKFM1743C_GA0114222_103876</name>
</gene>
<keyword evidence="5" id="KW-0378">Hydrolase</keyword>
<keyword evidence="2" id="KW-1277">Toxin-antitoxin system</keyword>
<dbReference type="GO" id="GO:0004540">
    <property type="term" value="F:RNA nuclease activity"/>
    <property type="evidence" value="ECO:0007669"/>
    <property type="project" value="InterPro"/>
</dbReference>
<dbReference type="PANTHER" id="PTHR34139">
    <property type="entry name" value="UPF0331 PROTEIN MJ0127"/>
    <property type="match status" value="1"/>
</dbReference>
<keyword evidence="1" id="KW-0597">Phosphoprotein</keyword>
<reference evidence="6" key="1">
    <citation type="submission" date="2019-02" db="EMBL/GenBank/DDBJ databases">
        <authorList>
            <person name="Gruber-Vodicka R. H."/>
            <person name="Seah K. B. B."/>
        </authorList>
    </citation>
    <scope>NUCLEOTIDE SEQUENCE</scope>
    <source>
        <strain evidence="6">BECK_BZ165</strain>
    </source>
</reference>
<keyword evidence="3" id="KW-0540">Nuclease</keyword>
<evidence type="ECO:0000256" key="2">
    <source>
        <dbReference type="ARBA" id="ARBA00022649"/>
    </source>
</evidence>
<accession>A0A450TDQ2</accession>
<keyword evidence="4" id="KW-0547">Nucleotide-binding</keyword>
<dbReference type="InterPro" id="IPR008201">
    <property type="entry name" value="HepT-like"/>
</dbReference>
<dbReference type="GO" id="GO:0000166">
    <property type="term" value="F:nucleotide binding"/>
    <property type="evidence" value="ECO:0007669"/>
    <property type="project" value="UniProtKB-KW"/>
</dbReference>
<dbReference type="Pfam" id="PF01934">
    <property type="entry name" value="HepT-like"/>
    <property type="match status" value="1"/>
</dbReference>